<accession>K6Y5W5</accession>
<dbReference type="Proteomes" id="UP000006327">
    <property type="component" value="Unassembled WGS sequence"/>
</dbReference>
<evidence type="ECO:0000256" key="1">
    <source>
        <dbReference type="SAM" id="Phobius"/>
    </source>
</evidence>
<keyword evidence="3" id="KW-1185">Reference proteome</keyword>
<evidence type="ECO:0000313" key="3">
    <source>
        <dbReference type="Proteomes" id="UP000006327"/>
    </source>
</evidence>
<protein>
    <submittedName>
        <fullName evidence="2">Uncharacterized protein</fullName>
    </submittedName>
</protein>
<gene>
    <name evidence="2" type="ORF">GARC_2350</name>
</gene>
<organism evidence="2 3">
    <name type="scientific">Paraglaciecola arctica BSs20135</name>
    <dbReference type="NCBI Taxonomy" id="493475"/>
    <lineage>
        <taxon>Bacteria</taxon>
        <taxon>Pseudomonadati</taxon>
        <taxon>Pseudomonadota</taxon>
        <taxon>Gammaproteobacteria</taxon>
        <taxon>Alteromonadales</taxon>
        <taxon>Alteromonadaceae</taxon>
        <taxon>Paraglaciecola</taxon>
    </lineage>
</organism>
<keyword evidence="1" id="KW-1133">Transmembrane helix</keyword>
<proteinExistence type="predicted"/>
<dbReference type="STRING" id="493475.GARC_2350"/>
<comment type="caution">
    <text evidence="2">The sequence shown here is derived from an EMBL/GenBank/DDBJ whole genome shotgun (WGS) entry which is preliminary data.</text>
</comment>
<name>K6Y5W5_9ALTE</name>
<dbReference type="AlphaFoldDB" id="K6Y5W5"/>
<keyword evidence="1" id="KW-0812">Transmembrane</keyword>
<sequence>MGLPVQVRTKIKVVIVVSLLYDSPIGLGLFICAFDWQRHLTGSSA</sequence>
<reference evidence="2 3" key="1">
    <citation type="journal article" date="2017" name="Antonie Van Leeuwenhoek">
        <title>Rhizobium rhizosphaerae sp. nov., a novel species isolated from rice rhizosphere.</title>
        <authorList>
            <person name="Zhao J.J."/>
            <person name="Zhang J."/>
            <person name="Zhang R.J."/>
            <person name="Zhang C.W."/>
            <person name="Yin H.Q."/>
            <person name="Zhang X.X."/>
        </authorList>
    </citation>
    <scope>NUCLEOTIDE SEQUENCE [LARGE SCALE GENOMIC DNA]</scope>
    <source>
        <strain evidence="2 3">BSs20135</strain>
    </source>
</reference>
<feature type="transmembrane region" description="Helical" evidence="1">
    <location>
        <begin position="13"/>
        <end position="34"/>
    </location>
</feature>
<evidence type="ECO:0000313" key="2">
    <source>
        <dbReference type="EMBL" id="GAC19316.1"/>
    </source>
</evidence>
<keyword evidence="1" id="KW-0472">Membrane</keyword>
<dbReference type="EMBL" id="BAEO01000029">
    <property type="protein sequence ID" value="GAC19316.1"/>
    <property type="molecule type" value="Genomic_DNA"/>
</dbReference>